<evidence type="ECO:0000313" key="2">
    <source>
        <dbReference type="EMBL" id="HIQ63540.1"/>
    </source>
</evidence>
<sequence length="99" mass="10361">MDEAKALGFLGLAARAGQVTSGDGLCEREVRAGRAALVLLDEGVSDNTRDKYRGLCAARRVPLYEISADALGKAIGKPNRLIAAVAKGPLAQKLEGLLQ</sequence>
<organism evidence="2 3">
    <name type="scientific">Candidatus Avichristensenella intestinipullorum</name>
    <dbReference type="NCBI Taxonomy" id="2840693"/>
    <lineage>
        <taxon>Bacteria</taxon>
        <taxon>Bacillati</taxon>
        <taxon>Bacillota</taxon>
        <taxon>Clostridia</taxon>
        <taxon>Candidatus Avichristensenella</taxon>
    </lineage>
</organism>
<feature type="domain" description="Ribosomal protein eL8/eL30/eS12/Gadd45" evidence="1">
    <location>
        <begin position="10"/>
        <end position="85"/>
    </location>
</feature>
<dbReference type="Gene3D" id="3.30.1330.30">
    <property type="match status" value="1"/>
</dbReference>
<dbReference type="EMBL" id="DVFI01000112">
    <property type="protein sequence ID" value="HIQ63540.1"/>
    <property type="molecule type" value="Genomic_DNA"/>
</dbReference>
<name>A0A9D0YZ63_9FIRM</name>
<dbReference type="InterPro" id="IPR029064">
    <property type="entry name" value="Ribosomal_eL30-like_sf"/>
</dbReference>
<comment type="caution">
    <text evidence="2">The sequence shown here is derived from an EMBL/GenBank/DDBJ whole genome shotgun (WGS) entry which is preliminary data.</text>
</comment>
<protein>
    <submittedName>
        <fullName evidence="2">Ribosomal L7Ae/L30e/S12e/Gadd45 family protein</fullName>
    </submittedName>
</protein>
<evidence type="ECO:0000313" key="3">
    <source>
        <dbReference type="Proteomes" id="UP000886819"/>
    </source>
</evidence>
<accession>A0A9D0YZ63</accession>
<dbReference type="Proteomes" id="UP000886819">
    <property type="component" value="Unassembled WGS sequence"/>
</dbReference>
<reference evidence="2" key="1">
    <citation type="submission" date="2020-10" db="EMBL/GenBank/DDBJ databases">
        <authorList>
            <person name="Gilroy R."/>
        </authorList>
    </citation>
    <scope>NUCLEOTIDE SEQUENCE</scope>
    <source>
        <strain evidence="2">ChiHile30-977</strain>
    </source>
</reference>
<dbReference type="InterPro" id="IPR004038">
    <property type="entry name" value="Ribosomal_eL8/eL30/eS12/Gad45"/>
</dbReference>
<dbReference type="AlphaFoldDB" id="A0A9D0YZ63"/>
<proteinExistence type="predicted"/>
<gene>
    <name evidence="2" type="ORF">IAA66_08170</name>
</gene>
<dbReference type="Pfam" id="PF01248">
    <property type="entry name" value="Ribosomal_L7Ae"/>
    <property type="match status" value="1"/>
</dbReference>
<dbReference type="SUPFAM" id="SSF55315">
    <property type="entry name" value="L30e-like"/>
    <property type="match status" value="1"/>
</dbReference>
<evidence type="ECO:0000259" key="1">
    <source>
        <dbReference type="Pfam" id="PF01248"/>
    </source>
</evidence>
<reference evidence="2" key="2">
    <citation type="journal article" date="2021" name="PeerJ">
        <title>Extensive microbial diversity within the chicken gut microbiome revealed by metagenomics and culture.</title>
        <authorList>
            <person name="Gilroy R."/>
            <person name="Ravi A."/>
            <person name="Getino M."/>
            <person name="Pursley I."/>
            <person name="Horton D.L."/>
            <person name="Alikhan N.F."/>
            <person name="Baker D."/>
            <person name="Gharbi K."/>
            <person name="Hall N."/>
            <person name="Watson M."/>
            <person name="Adriaenssens E.M."/>
            <person name="Foster-Nyarko E."/>
            <person name="Jarju S."/>
            <person name="Secka A."/>
            <person name="Antonio M."/>
            <person name="Oren A."/>
            <person name="Chaudhuri R.R."/>
            <person name="La Ragione R."/>
            <person name="Hildebrand F."/>
            <person name="Pallen M.J."/>
        </authorList>
    </citation>
    <scope>NUCLEOTIDE SEQUENCE</scope>
    <source>
        <strain evidence="2">ChiHile30-977</strain>
    </source>
</reference>